<evidence type="ECO:0000256" key="1">
    <source>
        <dbReference type="ARBA" id="ARBA00022475"/>
    </source>
</evidence>
<feature type="transmembrane region" description="Helical" evidence="10">
    <location>
        <begin position="79"/>
        <end position="97"/>
    </location>
</feature>
<dbReference type="GO" id="GO:0043772">
    <property type="term" value="F:acyl-phosphate glycerol-3-phosphate acyltransferase activity"/>
    <property type="evidence" value="ECO:0007669"/>
    <property type="project" value="UniProtKB-UniRule"/>
</dbReference>
<comment type="subunit">
    <text evidence="10">Probably interacts with PlsX.</text>
</comment>
<keyword evidence="8 10" id="KW-0594">Phospholipid biosynthesis</keyword>
<dbReference type="Proteomes" id="UP000235658">
    <property type="component" value="Unassembled WGS sequence"/>
</dbReference>
<evidence type="ECO:0000256" key="10">
    <source>
        <dbReference type="HAMAP-Rule" id="MF_01043"/>
    </source>
</evidence>
<dbReference type="SMART" id="SM01207">
    <property type="entry name" value="G3P_acyltransf"/>
    <property type="match status" value="1"/>
</dbReference>
<evidence type="ECO:0000256" key="6">
    <source>
        <dbReference type="ARBA" id="ARBA00023098"/>
    </source>
</evidence>
<organism evidence="11 12">
    <name type="scientific">Anaerococcus hydrogenalis</name>
    <dbReference type="NCBI Taxonomy" id="33029"/>
    <lineage>
        <taxon>Bacteria</taxon>
        <taxon>Bacillati</taxon>
        <taxon>Bacillota</taxon>
        <taxon>Tissierellia</taxon>
        <taxon>Tissierellales</taxon>
        <taxon>Peptoniphilaceae</taxon>
        <taxon>Anaerococcus</taxon>
    </lineage>
</organism>
<evidence type="ECO:0000256" key="2">
    <source>
        <dbReference type="ARBA" id="ARBA00022516"/>
    </source>
</evidence>
<reference evidence="11 12" key="1">
    <citation type="submission" date="2017-09" db="EMBL/GenBank/DDBJ databases">
        <title>Bacterial strain isolated from the female urinary microbiota.</title>
        <authorList>
            <person name="Thomas-White K."/>
            <person name="Kumar N."/>
            <person name="Forster S."/>
            <person name="Putonti C."/>
            <person name="Lawley T."/>
            <person name="Wolfe A.J."/>
        </authorList>
    </citation>
    <scope>NUCLEOTIDE SEQUENCE [LARGE SCALE GENOMIC DNA]</scope>
    <source>
        <strain evidence="11 12">UMB0204</strain>
    </source>
</reference>
<comment type="catalytic activity">
    <reaction evidence="10">
        <text>an acyl phosphate + sn-glycerol 3-phosphate = a 1-acyl-sn-glycero-3-phosphate + phosphate</text>
        <dbReference type="Rhea" id="RHEA:34075"/>
        <dbReference type="ChEBI" id="CHEBI:43474"/>
        <dbReference type="ChEBI" id="CHEBI:57597"/>
        <dbReference type="ChEBI" id="CHEBI:57970"/>
        <dbReference type="ChEBI" id="CHEBI:59918"/>
        <dbReference type="EC" id="2.3.1.275"/>
    </reaction>
</comment>
<evidence type="ECO:0000256" key="5">
    <source>
        <dbReference type="ARBA" id="ARBA00022989"/>
    </source>
</evidence>
<dbReference type="Pfam" id="PF02660">
    <property type="entry name" value="G3P_acyltransf"/>
    <property type="match status" value="1"/>
</dbReference>
<keyword evidence="7 10" id="KW-0472">Membrane</keyword>
<evidence type="ECO:0000256" key="3">
    <source>
        <dbReference type="ARBA" id="ARBA00022679"/>
    </source>
</evidence>
<dbReference type="AlphaFoldDB" id="A0A2N6UL81"/>
<comment type="similarity">
    <text evidence="10">Belongs to the PlsY family.</text>
</comment>
<dbReference type="GO" id="GO:0005886">
    <property type="term" value="C:plasma membrane"/>
    <property type="evidence" value="ECO:0007669"/>
    <property type="project" value="UniProtKB-SubCell"/>
</dbReference>
<comment type="function">
    <text evidence="10">Catalyzes the transfer of an acyl group from acyl-phosphate (acyl-PO(4)) to glycerol-3-phosphate (G3P) to form lysophosphatidic acid (LPA). This enzyme utilizes acyl-phosphate as fatty acyl donor, but not acyl-CoA or acyl-ACP.</text>
</comment>
<dbReference type="GeneID" id="84577981"/>
<feature type="transmembrane region" description="Helical" evidence="10">
    <location>
        <begin position="48"/>
        <end position="67"/>
    </location>
</feature>
<dbReference type="PANTHER" id="PTHR30309:SF0">
    <property type="entry name" value="GLYCEROL-3-PHOSPHATE ACYLTRANSFERASE-RELATED"/>
    <property type="match status" value="1"/>
</dbReference>
<feature type="transmembrane region" description="Helical" evidence="10">
    <location>
        <begin position="153"/>
        <end position="174"/>
    </location>
</feature>
<feature type="transmembrane region" description="Helical" evidence="10">
    <location>
        <begin position="109"/>
        <end position="133"/>
    </location>
</feature>
<dbReference type="PANTHER" id="PTHR30309">
    <property type="entry name" value="INNER MEMBRANE PROTEIN YGIH"/>
    <property type="match status" value="1"/>
</dbReference>
<evidence type="ECO:0000256" key="9">
    <source>
        <dbReference type="ARBA" id="ARBA00023264"/>
    </source>
</evidence>
<evidence type="ECO:0000313" key="11">
    <source>
        <dbReference type="EMBL" id="PMC82556.1"/>
    </source>
</evidence>
<evidence type="ECO:0000313" key="12">
    <source>
        <dbReference type="Proteomes" id="UP000235658"/>
    </source>
</evidence>
<keyword evidence="1 10" id="KW-1003">Cell membrane</keyword>
<feature type="transmembrane region" description="Helical" evidence="10">
    <location>
        <begin position="6"/>
        <end position="27"/>
    </location>
</feature>
<accession>A0A2N6UL81</accession>
<dbReference type="NCBIfam" id="TIGR00023">
    <property type="entry name" value="glycerol-3-phosphate 1-O-acyltransferase PlsY"/>
    <property type="match status" value="1"/>
</dbReference>
<comment type="caution">
    <text evidence="11">The sequence shown here is derived from an EMBL/GenBank/DDBJ whole genome shotgun (WGS) entry which is preliminary data.</text>
</comment>
<protein>
    <recommendedName>
        <fullName evidence="10">Glycerol-3-phosphate acyltransferase</fullName>
    </recommendedName>
    <alternativeName>
        <fullName evidence="10">Acyl-PO4 G3P acyltransferase</fullName>
    </alternativeName>
    <alternativeName>
        <fullName evidence="10">Acyl-phosphate--glycerol-3-phosphate acyltransferase</fullName>
    </alternativeName>
    <alternativeName>
        <fullName evidence="10">G3P acyltransferase</fullName>
        <shortName evidence="10">GPAT</shortName>
        <ecNumber evidence="10">2.3.1.275</ecNumber>
    </alternativeName>
    <alternativeName>
        <fullName evidence="10">Lysophosphatidic acid synthase</fullName>
        <shortName evidence="10">LPA synthase</shortName>
    </alternativeName>
</protein>
<dbReference type="EMBL" id="PNHP01000001">
    <property type="protein sequence ID" value="PMC82556.1"/>
    <property type="molecule type" value="Genomic_DNA"/>
</dbReference>
<name>A0A2N6UL81_9FIRM</name>
<keyword evidence="2 10" id="KW-0444">Lipid biosynthesis</keyword>
<keyword evidence="6 10" id="KW-0443">Lipid metabolism</keyword>
<gene>
    <name evidence="10 11" type="primary">plsY</name>
    <name evidence="11" type="ORF">CJ192_02155</name>
</gene>
<comment type="pathway">
    <text evidence="10">Lipid metabolism; phospholipid metabolism.</text>
</comment>
<dbReference type="HAMAP" id="MF_01043">
    <property type="entry name" value="PlsY"/>
    <property type="match status" value="1"/>
</dbReference>
<keyword evidence="4 10" id="KW-0812">Transmembrane</keyword>
<keyword evidence="3 10" id="KW-0808">Transferase</keyword>
<evidence type="ECO:0000256" key="4">
    <source>
        <dbReference type="ARBA" id="ARBA00022692"/>
    </source>
</evidence>
<comment type="subcellular location">
    <subcellularLocation>
        <location evidence="10">Cell membrane</location>
        <topology evidence="10">Multi-pass membrane protein</topology>
    </subcellularLocation>
</comment>
<evidence type="ECO:0000256" key="7">
    <source>
        <dbReference type="ARBA" id="ARBA00023136"/>
    </source>
</evidence>
<sequence length="192" mass="21383">MKIILVALFSYLVGSIPFSYLIGKIFFKRDIRMMGSGNPGTTNVFRNFGALAGTFTLFLDMAKGLIAVYTTNFFLGEKYALTSLVFVVIGHIFSIFLKFKGGKGVATSAGALLAYDLRVFLCLAIVFIIVFLLTRTVSKASLSASIIAPFISYYFQGLNLFTIIIIFIASMIIIEHRANIIRIKNHEEKKMF</sequence>
<keyword evidence="9 10" id="KW-1208">Phospholipid metabolism</keyword>
<dbReference type="GO" id="GO:0008654">
    <property type="term" value="P:phospholipid biosynthetic process"/>
    <property type="evidence" value="ECO:0007669"/>
    <property type="project" value="UniProtKB-UniRule"/>
</dbReference>
<keyword evidence="11" id="KW-0012">Acyltransferase</keyword>
<dbReference type="EC" id="2.3.1.275" evidence="10"/>
<proteinExistence type="inferred from homology"/>
<dbReference type="InterPro" id="IPR003811">
    <property type="entry name" value="G3P_acylTferase_PlsY"/>
</dbReference>
<evidence type="ECO:0000256" key="8">
    <source>
        <dbReference type="ARBA" id="ARBA00023209"/>
    </source>
</evidence>
<keyword evidence="5 10" id="KW-1133">Transmembrane helix</keyword>
<dbReference type="UniPathway" id="UPA00085"/>
<dbReference type="RefSeq" id="WP_004816378.1">
    <property type="nucleotide sequence ID" value="NZ_PNHP01000001.1"/>
</dbReference>